<accession>A0AAE0N4D5</accession>
<evidence type="ECO:0000313" key="4">
    <source>
        <dbReference type="Proteomes" id="UP001287356"/>
    </source>
</evidence>
<dbReference type="GO" id="GO:0005524">
    <property type="term" value="F:ATP binding"/>
    <property type="evidence" value="ECO:0007669"/>
    <property type="project" value="UniProtKB-KW"/>
</dbReference>
<dbReference type="Gene3D" id="3.30.420.40">
    <property type="match status" value="1"/>
</dbReference>
<comment type="caution">
    <text evidence="3">The sequence shown here is derived from an EMBL/GenBank/DDBJ whole genome shotgun (WGS) entry which is preliminary data.</text>
</comment>
<evidence type="ECO:0000256" key="1">
    <source>
        <dbReference type="ARBA" id="ARBA00022741"/>
    </source>
</evidence>
<dbReference type="PANTHER" id="PTHR14187:SF81">
    <property type="entry name" value="HSP70 FAMILY PROTEIN (AFU_ORTHOLOGUE AFUA_4G14040)"/>
    <property type="match status" value="1"/>
</dbReference>
<organism evidence="3 4">
    <name type="scientific">Lasiosphaeria ovina</name>
    <dbReference type="NCBI Taxonomy" id="92902"/>
    <lineage>
        <taxon>Eukaryota</taxon>
        <taxon>Fungi</taxon>
        <taxon>Dikarya</taxon>
        <taxon>Ascomycota</taxon>
        <taxon>Pezizomycotina</taxon>
        <taxon>Sordariomycetes</taxon>
        <taxon>Sordariomycetidae</taxon>
        <taxon>Sordariales</taxon>
        <taxon>Lasiosphaeriaceae</taxon>
        <taxon>Lasiosphaeria</taxon>
    </lineage>
</organism>
<dbReference type="Gene3D" id="3.90.640.10">
    <property type="entry name" value="Actin, Chain A, domain 4"/>
    <property type="match status" value="1"/>
</dbReference>
<keyword evidence="1" id="KW-0547">Nucleotide-binding</keyword>
<reference evidence="3" key="2">
    <citation type="submission" date="2023-06" db="EMBL/GenBank/DDBJ databases">
        <authorList>
            <consortium name="Lawrence Berkeley National Laboratory"/>
            <person name="Haridas S."/>
            <person name="Hensen N."/>
            <person name="Bonometti L."/>
            <person name="Westerberg I."/>
            <person name="Brannstrom I.O."/>
            <person name="Guillou S."/>
            <person name="Cros-Aarteil S."/>
            <person name="Calhoun S."/>
            <person name="Kuo A."/>
            <person name="Mondo S."/>
            <person name="Pangilinan J."/>
            <person name="Riley R."/>
            <person name="Labutti K."/>
            <person name="Andreopoulos B."/>
            <person name="Lipzen A."/>
            <person name="Chen C."/>
            <person name="Yanf M."/>
            <person name="Daum C."/>
            <person name="Ng V."/>
            <person name="Clum A."/>
            <person name="Steindorff A."/>
            <person name="Ohm R."/>
            <person name="Martin F."/>
            <person name="Silar P."/>
            <person name="Natvig D."/>
            <person name="Lalanne C."/>
            <person name="Gautier V."/>
            <person name="Ament-Velasquez S.L."/>
            <person name="Kruys A."/>
            <person name="Hutchinson M.I."/>
            <person name="Powell A.J."/>
            <person name="Barry K."/>
            <person name="Miller A.N."/>
            <person name="Grigoriev I.V."/>
            <person name="Debuchy R."/>
            <person name="Gladieux P."/>
            <person name="Thoren M.H."/>
            <person name="Johannesson H."/>
        </authorList>
    </citation>
    <scope>NUCLEOTIDE SEQUENCE</scope>
    <source>
        <strain evidence="3">CBS 958.72</strain>
    </source>
</reference>
<dbReference type="SUPFAM" id="SSF53067">
    <property type="entry name" value="Actin-like ATPase domain"/>
    <property type="match status" value="1"/>
</dbReference>
<dbReference type="Pfam" id="PF00012">
    <property type="entry name" value="HSP70"/>
    <property type="match status" value="1"/>
</dbReference>
<keyword evidence="2" id="KW-0067">ATP-binding</keyword>
<gene>
    <name evidence="3" type="ORF">B0T24DRAFT_708613</name>
</gene>
<dbReference type="PANTHER" id="PTHR14187">
    <property type="entry name" value="ALPHA KINASE/ELONGATION FACTOR 2 KINASE"/>
    <property type="match status" value="1"/>
</dbReference>
<dbReference type="EMBL" id="JAULSN010000006">
    <property type="protein sequence ID" value="KAK3369733.1"/>
    <property type="molecule type" value="Genomic_DNA"/>
</dbReference>
<dbReference type="InterPro" id="IPR043129">
    <property type="entry name" value="ATPase_NBD"/>
</dbReference>
<dbReference type="Proteomes" id="UP001287356">
    <property type="component" value="Unassembled WGS sequence"/>
</dbReference>
<protein>
    <submittedName>
        <fullName evidence="3">Uncharacterized protein</fullName>
    </submittedName>
</protein>
<name>A0AAE0N4D5_9PEZI</name>
<dbReference type="InterPro" id="IPR013126">
    <property type="entry name" value="Hsp_70_fam"/>
</dbReference>
<dbReference type="CDD" id="cd10170">
    <property type="entry name" value="ASKHA_NBD_HSP70"/>
    <property type="match status" value="1"/>
</dbReference>
<proteinExistence type="predicted"/>
<dbReference type="AlphaFoldDB" id="A0AAE0N4D5"/>
<feature type="non-terminal residue" evidence="3">
    <location>
        <position position="353"/>
    </location>
</feature>
<sequence length="353" mass="39988">NILVLDCGGGTVDITNYNIRATYPTIAFDEICAGAGGKCGSTYIDRNLHSFLSERFGHAFEKLPVKYKDPRSLFMTEFEKVKHNFGSADNDVYEIGPIPLGSGHKPEYFDEDEEAILLSREDIEEIFDPVIEDIIRLVTQQVAQVLGKKGKHINLIVLVGGFGNSNYLKKVIDKWARPHGIECIRPSFWRGTSPSKVICRRHYGFTWAKHFCEGIDDEKNAYWSFGENLCRGFMEWMIEKGTEIDASTSIVVDVRRVWISGHSYHFLETLYSCNLDNAPEREDGSKITAVGVIRLGFSRLDMSKFQKRETTKGTEYHVSYQFKVDLRTTDGVLRYSSMSGGKTIGVTTIDSRE</sequence>
<evidence type="ECO:0000313" key="3">
    <source>
        <dbReference type="EMBL" id="KAK3369733.1"/>
    </source>
</evidence>
<keyword evidence="4" id="KW-1185">Reference proteome</keyword>
<dbReference type="GO" id="GO:0140662">
    <property type="term" value="F:ATP-dependent protein folding chaperone"/>
    <property type="evidence" value="ECO:0007669"/>
    <property type="project" value="InterPro"/>
</dbReference>
<reference evidence="3" key="1">
    <citation type="journal article" date="2023" name="Mol. Phylogenet. Evol.">
        <title>Genome-scale phylogeny and comparative genomics of the fungal order Sordariales.</title>
        <authorList>
            <person name="Hensen N."/>
            <person name="Bonometti L."/>
            <person name="Westerberg I."/>
            <person name="Brannstrom I.O."/>
            <person name="Guillou S."/>
            <person name="Cros-Aarteil S."/>
            <person name="Calhoun S."/>
            <person name="Haridas S."/>
            <person name="Kuo A."/>
            <person name="Mondo S."/>
            <person name="Pangilinan J."/>
            <person name="Riley R."/>
            <person name="LaButti K."/>
            <person name="Andreopoulos B."/>
            <person name="Lipzen A."/>
            <person name="Chen C."/>
            <person name="Yan M."/>
            <person name="Daum C."/>
            <person name="Ng V."/>
            <person name="Clum A."/>
            <person name="Steindorff A."/>
            <person name="Ohm R.A."/>
            <person name="Martin F."/>
            <person name="Silar P."/>
            <person name="Natvig D.O."/>
            <person name="Lalanne C."/>
            <person name="Gautier V."/>
            <person name="Ament-Velasquez S.L."/>
            <person name="Kruys A."/>
            <person name="Hutchinson M.I."/>
            <person name="Powell A.J."/>
            <person name="Barry K."/>
            <person name="Miller A.N."/>
            <person name="Grigoriev I.V."/>
            <person name="Debuchy R."/>
            <person name="Gladieux P."/>
            <person name="Hiltunen Thoren M."/>
            <person name="Johannesson H."/>
        </authorList>
    </citation>
    <scope>NUCLEOTIDE SEQUENCE</scope>
    <source>
        <strain evidence="3">CBS 958.72</strain>
    </source>
</reference>
<evidence type="ECO:0000256" key="2">
    <source>
        <dbReference type="ARBA" id="ARBA00022840"/>
    </source>
</evidence>